<dbReference type="NCBIfam" id="TIGR01444">
    <property type="entry name" value="fkbM_fam"/>
    <property type="match status" value="1"/>
</dbReference>
<name>A0AAU7X9V8_9HYPH</name>
<accession>A0AAU7X9V8</accession>
<sequence length="410" mass="44572">MDEALLRLDATAEVTAERVARQSTALDQHTAVLLAAHDARAAEFDLLHAHLNAVKHRVDGLVHQVEEQFRTLRGAIDSRASELNATVGQQVASVRGAVDETGAALLAGEVEAAKMRFDLRARIDGVGASIARPKAVEVILSNDREVLIRNGDCFFLFPSTQLNHAVSYLHPEFDLGMRRFVEMNVSPGACFIDIGANVGTMSAVAARRIGATGRIVTVEPIPEFEQNIRRNILLNGGMVRVEHHTCCIGGESADGTVEFEVFEYDSRISTMHGYGTAEGVDNARRIRVPVRPVSAVIPVGEEDLVIKIDAEGEELEILQALLATQGSLAGRKVVVAFEYAYEHCLRAAIAPEAFFELLEHNGIDAYYLDDRTGAPTQPFVRENMRKAGNVTFTWDGHGTALPATMPAPVV</sequence>
<dbReference type="KEGG" id="mflg:ABS361_22460"/>
<dbReference type="Gene3D" id="3.40.50.150">
    <property type="entry name" value="Vaccinia Virus protein VP39"/>
    <property type="match status" value="1"/>
</dbReference>
<organism evidence="1">
    <name type="scientific">Methyloraptor flagellatus</name>
    <dbReference type="NCBI Taxonomy" id="3162530"/>
    <lineage>
        <taxon>Bacteria</taxon>
        <taxon>Pseudomonadati</taxon>
        <taxon>Pseudomonadota</taxon>
        <taxon>Alphaproteobacteria</taxon>
        <taxon>Hyphomicrobiales</taxon>
        <taxon>Ancalomicrobiaceae</taxon>
        <taxon>Methyloraptor</taxon>
    </lineage>
</organism>
<dbReference type="InterPro" id="IPR029063">
    <property type="entry name" value="SAM-dependent_MTases_sf"/>
</dbReference>
<dbReference type="PANTHER" id="PTHR34203:SF15">
    <property type="entry name" value="SLL1173 PROTEIN"/>
    <property type="match status" value="1"/>
</dbReference>
<protein>
    <submittedName>
        <fullName evidence="1">FkbM family methyltransferase</fullName>
    </submittedName>
</protein>
<keyword evidence="1" id="KW-0808">Transferase</keyword>
<dbReference type="InterPro" id="IPR006342">
    <property type="entry name" value="FkbM_mtfrase"/>
</dbReference>
<dbReference type="EMBL" id="CP158568">
    <property type="protein sequence ID" value="XBY44720.1"/>
    <property type="molecule type" value="Genomic_DNA"/>
</dbReference>
<dbReference type="GO" id="GO:0008168">
    <property type="term" value="F:methyltransferase activity"/>
    <property type="evidence" value="ECO:0007669"/>
    <property type="project" value="UniProtKB-KW"/>
</dbReference>
<gene>
    <name evidence="1" type="ORF">ABS361_22460</name>
</gene>
<dbReference type="PANTHER" id="PTHR34203">
    <property type="entry name" value="METHYLTRANSFERASE, FKBM FAMILY PROTEIN"/>
    <property type="match status" value="1"/>
</dbReference>
<dbReference type="SUPFAM" id="SSF53335">
    <property type="entry name" value="S-adenosyl-L-methionine-dependent methyltransferases"/>
    <property type="match status" value="1"/>
</dbReference>
<dbReference type="GO" id="GO:0032259">
    <property type="term" value="P:methylation"/>
    <property type="evidence" value="ECO:0007669"/>
    <property type="project" value="UniProtKB-KW"/>
</dbReference>
<dbReference type="AlphaFoldDB" id="A0AAU7X9V8"/>
<dbReference type="InterPro" id="IPR008890">
    <property type="entry name" value="V_cholerae_RfbT"/>
</dbReference>
<reference evidence="1" key="1">
    <citation type="submission" date="2024-06" db="EMBL/GenBank/DDBJ databases">
        <title>Methylostella associata gen. nov., sp. nov., a novel Ancalomicrobiaceae-affiliated facultatively methylotrophic bacteria that feed on methanotrophs of the genus Methylococcus.</title>
        <authorList>
            <person name="Saltykova V."/>
            <person name="Danilova O.V."/>
            <person name="Oshkin I.Y."/>
            <person name="Belova S.E."/>
            <person name="Pimenov N.V."/>
            <person name="Dedysh S.N."/>
        </authorList>
    </citation>
    <scope>NUCLEOTIDE SEQUENCE</scope>
    <source>
        <strain evidence="1">S20</strain>
    </source>
</reference>
<dbReference type="InterPro" id="IPR052514">
    <property type="entry name" value="SAM-dependent_MTase"/>
</dbReference>
<proteinExistence type="predicted"/>
<evidence type="ECO:0000313" key="1">
    <source>
        <dbReference type="EMBL" id="XBY44720.1"/>
    </source>
</evidence>
<dbReference type="RefSeq" id="WP_407049811.1">
    <property type="nucleotide sequence ID" value="NZ_CP158568.1"/>
</dbReference>
<dbReference type="Pfam" id="PF05575">
    <property type="entry name" value="V_cholerae_RfbT"/>
    <property type="match status" value="1"/>
</dbReference>
<keyword evidence="1" id="KW-0489">Methyltransferase</keyword>